<feature type="domain" description="Peptidase M48" evidence="9">
    <location>
        <begin position="93"/>
        <end position="247"/>
    </location>
</feature>
<feature type="chain" id="PRO_5041639010" evidence="8">
    <location>
        <begin position="26"/>
        <end position="250"/>
    </location>
</feature>
<feature type="signal peptide" evidence="8">
    <location>
        <begin position="1"/>
        <end position="25"/>
    </location>
</feature>
<evidence type="ECO:0000256" key="4">
    <source>
        <dbReference type="ARBA" id="ARBA00022833"/>
    </source>
</evidence>
<keyword evidence="4 6" id="KW-0862">Zinc</keyword>
<evidence type="ECO:0000259" key="9">
    <source>
        <dbReference type="Pfam" id="PF01435"/>
    </source>
</evidence>
<dbReference type="GO" id="GO:0016020">
    <property type="term" value="C:membrane"/>
    <property type="evidence" value="ECO:0007669"/>
    <property type="project" value="TreeGrafter"/>
</dbReference>
<keyword evidence="8" id="KW-0732">Signal</keyword>
<dbReference type="AlphaFoldDB" id="A0AA86IYQ4"/>
<keyword evidence="5 6" id="KW-0482">Metalloprotease</keyword>
<evidence type="ECO:0000313" key="10">
    <source>
        <dbReference type="EMBL" id="BET25713.1"/>
    </source>
</evidence>
<dbReference type="KEGG" id="lto:RGQ30_12140"/>
<comment type="similarity">
    <text evidence="6">Belongs to the peptidase M48 family.</text>
</comment>
<sequence length="250" mass="26941">MNKRDFLKLAALASGMSSVAPTAMALDFGKMLSAGTDLAKSTTISDQELNAYFDQMTVQYDQQNKVADANSPHGKRLQKLASGLEVEDGLKLNFKVYETPEVNAFAMANGTIRVYSGLMDLMSDDEIRYVIGHEIGHVKAGHTKARIQTAMRTSALRQAASATGGNAAVLAESQLGDLFEKVIRAQHSQGNENAADDYAMAFMKRRNYDAGASVTALEKLAKMSEGSSASWLSTHPAPSARAQRMKSQLG</sequence>
<dbReference type="GO" id="GO:0051603">
    <property type="term" value="P:proteolysis involved in protein catabolic process"/>
    <property type="evidence" value="ECO:0007669"/>
    <property type="project" value="TreeGrafter"/>
</dbReference>
<organism evidence="10 11">
    <name type="scientific">Limnobacter thiooxidans</name>
    <dbReference type="NCBI Taxonomy" id="131080"/>
    <lineage>
        <taxon>Bacteria</taxon>
        <taxon>Pseudomonadati</taxon>
        <taxon>Pseudomonadota</taxon>
        <taxon>Betaproteobacteria</taxon>
        <taxon>Burkholderiales</taxon>
        <taxon>Burkholderiaceae</taxon>
        <taxon>Limnobacter</taxon>
    </lineage>
</organism>
<keyword evidence="1 6" id="KW-0645">Protease</keyword>
<dbReference type="CDD" id="cd07334">
    <property type="entry name" value="M48C_loiP_like"/>
    <property type="match status" value="1"/>
</dbReference>
<protein>
    <submittedName>
        <fullName evidence="10">M48 family metallopeptidase</fullName>
    </submittedName>
</protein>
<dbReference type="Gene3D" id="3.30.2010.10">
    <property type="entry name" value="Metalloproteases ('zincins'), catalytic domain"/>
    <property type="match status" value="1"/>
</dbReference>
<evidence type="ECO:0000256" key="8">
    <source>
        <dbReference type="SAM" id="SignalP"/>
    </source>
</evidence>
<dbReference type="InterPro" id="IPR051156">
    <property type="entry name" value="Mito/Outer_Membr_Metalloprot"/>
</dbReference>
<evidence type="ECO:0000256" key="5">
    <source>
        <dbReference type="ARBA" id="ARBA00023049"/>
    </source>
</evidence>
<evidence type="ECO:0000256" key="1">
    <source>
        <dbReference type="ARBA" id="ARBA00022670"/>
    </source>
</evidence>
<proteinExistence type="inferred from homology"/>
<dbReference type="PANTHER" id="PTHR22726">
    <property type="entry name" value="METALLOENDOPEPTIDASE OMA1"/>
    <property type="match status" value="1"/>
</dbReference>
<dbReference type="InterPro" id="IPR001915">
    <property type="entry name" value="Peptidase_M48"/>
</dbReference>
<evidence type="ECO:0000256" key="7">
    <source>
        <dbReference type="SAM" id="MobiDB-lite"/>
    </source>
</evidence>
<keyword evidence="3 6" id="KW-0378">Hydrolase</keyword>
<comment type="cofactor">
    <cofactor evidence="6">
        <name>Zn(2+)</name>
        <dbReference type="ChEBI" id="CHEBI:29105"/>
    </cofactor>
    <text evidence="6">Binds 1 zinc ion per subunit.</text>
</comment>
<dbReference type="PANTHER" id="PTHR22726:SF8">
    <property type="entry name" value="METALLOPROTEASE YCAL"/>
    <property type="match status" value="1"/>
</dbReference>
<keyword evidence="2" id="KW-0479">Metal-binding</keyword>
<gene>
    <name evidence="10" type="ORF">RGQ30_12140</name>
</gene>
<dbReference type="RefSeq" id="WP_130556753.1">
    <property type="nucleotide sequence ID" value="NZ_AP028947.1"/>
</dbReference>
<accession>A0AA86IYQ4</accession>
<dbReference type="GO" id="GO:0004222">
    <property type="term" value="F:metalloendopeptidase activity"/>
    <property type="evidence" value="ECO:0007669"/>
    <property type="project" value="InterPro"/>
</dbReference>
<dbReference type="Pfam" id="PF01435">
    <property type="entry name" value="Peptidase_M48"/>
    <property type="match status" value="1"/>
</dbReference>
<reference evidence="10 11" key="1">
    <citation type="submission" date="2023-10" db="EMBL/GenBank/DDBJ databases">
        <title>Complete Genome Sequence of Limnobacter thiooxidans CS-K2T, Isolated from freshwater lake sediments in Bavaria, Germany.</title>
        <authorList>
            <person name="Naruki M."/>
            <person name="Watanabe A."/>
            <person name="Warashina T."/>
            <person name="Morita T."/>
            <person name="Arakawa K."/>
        </authorList>
    </citation>
    <scope>NUCLEOTIDE SEQUENCE [LARGE SCALE GENOMIC DNA]</scope>
    <source>
        <strain evidence="10 11">CS-K2</strain>
    </source>
</reference>
<feature type="region of interest" description="Disordered" evidence="7">
    <location>
        <begin position="227"/>
        <end position="250"/>
    </location>
</feature>
<evidence type="ECO:0000256" key="3">
    <source>
        <dbReference type="ARBA" id="ARBA00022801"/>
    </source>
</evidence>
<evidence type="ECO:0000313" key="11">
    <source>
        <dbReference type="Proteomes" id="UP001329151"/>
    </source>
</evidence>
<evidence type="ECO:0000256" key="6">
    <source>
        <dbReference type="RuleBase" id="RU003983"/>
    </source>
</evidence>
<dbReference type="GO" id="GO:0046872">
    <property type="term" value="F:metal ion binding"/>
    <property type="evidence" value="ECO:0007669"/>
    <property type="project" value="UniProtKB-KW"/>
</dbReference>
<dbReference type="Proteomes" id="UP001329151">
    <property type="component" value="Chromosome"/>
</dbReference>
<keyword evidence="11" id="KW-1185">Reference proteome</keyword>
<dbReference type="EMBL" id="AP028947">
    <property type="protein sequence ID" value="BET25713.1"/>
    <property type="molecule type" value="Genomic_DNA"/>
</dbReference>
<evidence type="ECO:0000256" key="2">
    <source>
        <dbReference type="ARBA" id="ARBA00022723"/>
    </source>
</evidence>
<name>A0AA86IYQ4_9BURK</name>